<evidence type="ECO:0000259" key="3">
    <source>
        <dbReference type="Pfam" id="PF00892"/>
    </source>
</evidence>
<dbReference type="Proteomes" id="UP000010471">
    <property type="component" value="Chromosome"/>
</dbReference>
<feature type="transmembrane region" description="Helical" evidence="2">
    <location>
        <begin position="229"/>
        <end position="248"/>
    </location>
</feature>
<evidence type="ECO:0000256" key="1">
    <source>
        <dbReference type="ARBA" id="ARBA00007362"/>
    </source>
</evidence>
<feature type="transmembrane region" description="Helical" evidence="2">
    <location>
        <begin position="40"/>
        <end position="60"/>
    </location>
</feature>
<proteinExistence type="inferred from homology"/>
<evidence type="ECO:0000313" key="5">
    <source>
        <dbReference type="Proteomes" id="UP000010471"/>
    </source>
</evidence>
<feature type="transmembrane region" description="Helical" evidence="2">
    <location>
        <begin position="72"/>
        <end position="93"/>
    </location>
</feature>
<feature type="transmembrane region" description="Helical" evidence="2">
    <location>
        <begin position="105"/>
        <end position="123"/>
    </location>
</feature>
<feature type="transmembrane region" description="Helical" evidence="2">
    <location>
        <begin position="193"/>
        <end position="213"/>
    </location>
</feature>
<evidence type="ECO:0000256" key="2">
    <source>
        <dbReference type="SAM" id="Phobius"/>
    </source>
</evidence>
<gene>
    <name evidence="4" type="ORF">Mic7113_5138</name>
</gene>
<reference evidence="4 5" key="1">
    <citation type="submission" date="2012-06" db="EMBL/GenBank/DDBJ databases">
        <title>Finished chromosome of genome of Microcoleus sp. PCC 7113.</title>
        <authorList>
            <consortium name="US DOE Joint Genome Institute"/>
            <person name="Gugger M."/>
            <person name="Coursin T."/>
            <person name="Rippka R."/>
            <person name="Tandeau De Marsac N."/>
            <person name="Huntemann M."/>
            <person name="Wei C.-L."/>
            <person name="Han J."/>
            <person name="Detter J.C."/>
            <person name="Han C."/>
            <person name="Tapia R."/>
            <person name="Chen A."/>
            <person name="Kyrpides N."/>
            <person name="Mavromatis K."/>
            <person name="Markowitz V."/>
            <person name="Szeto E."/>
            <person name="Ivanova N."/>
            <person name="Pagani I."/>
            <person name="Pati A."/>
            <person name="Goodwin L."/>
            <person name="Nordberg H.P."/>
            <person name="Cantor M.N."/>
            <person name="Hua S.X."/>
            <person name="Woyke T."/>
            <person name="Kerfeld C.A."/>
        </authorList>
    </citation>
    <scope>NUCLEOTIDE SEQUENCE [LARGE SCALE GENOMIC DNA]</scope>
    <source>
        <strain evidence="4 5">PCC 7113</strain>
    </source>
</reference>
<dbReference type="eggNOG" id="COG0697">
    <property type="taxonomic scope" value="Bacteria"/>
</dbReference>
<feature type="transmembrane region" description="Helical" evidence="2">
    <location>
        <begin position="14"/>
        <end position="33"/>
    </location>
</feature>
<feature type="domain" description="EamA" evidence="3">
    <location>
        <begin position="12"/>
        <end position="146"/>
    </location>
</feature>
<dbReference type="GO" id="GO:0016020">
    <property type="term" value="C:membrane"/>
    <property type="evidence" value="ECO:0007669"/>
    <property type="project" value="InterPro"/>
</dbReference>
<name>K9WLZ1_9CYAN</name>
<protein>
    <submittedName>
        <fullName evidence="4">Putative membrane protein</fullName>
    </submittedName>
</protein>
<dbReference type="Pfam" id="PF00892">
    <property type="entry name" value="EamA"/>
    <property type="match status" value="2"/>
</dbReference>
<dbReference type="PATRIC" id="fig|1173027.3.peg.5693"/>
<keyword evidence="2" id="KW-1133">Transmembrane helix</keyword>
<keyword evidence="2" id="KW-0812">Transmembrane</keyword>
<feature type="transmembrane region" description="Helical" evidence="2">
    <location>
        <begin position="129"/>
        <end position="147"/>
    </location>
</feature>
<dbReference type="PANTHER" id="PTHR22911:SF137">
    <property type="entry name" value="SOLUTE CARRIER FAMILY 35 MEMBER G2-RELATED"/>
    <property type="match status" value="1"/>
</dbReference>
<dbReference type="EMBL" id="CP003630">
    <property type="protein sequence ID" value="AFZ20794.1"/>
    <property type="molecule type" value="Genomic_DNA"/>
</dbReference>
<dbReference type="AlphaFoldDB" id="K9WLZ1"/>
<feature type="transmembrane region" description="Helical" evidence="2">
    <location>
        <begin position="254"/>
        <end position="274"/>
    </location>
</feature>
<organism evidence="4 5">
    <name type="scientific">Allocoleopsis franciscana PCC 7113</name>
    <dbReference type="NCBI Taxonomy" id="1173027"/>
    <lineage>
        <taxon>Bacteria</taxon>
        <taxon>Bacillati</taxon>
        <taxon>Cyanobacteriota</taxon>
        <taxon>Cyanophyceae</taxon>
        <taxon>Coleofasciculales</taxon>
        <taxon>Coleofasciculaceae</taxon>
        <taxon>Allocoleopsis</taxon>
        <taxon>Allocoleopsis franciscana</taxon>
    </lineage>
</organism>
<evidence type="ECO:0000313" key="4">
    <source>
        <dbReference type="EMBL" id="AFZ20794.1"/>
    </source>
</evidence>
<comment type="similarity">
    <text evidence="1">Belongs to the EamA transporter family.</text>
</comment>
<dbReference type="SUPFAM" id="SSF103481">
    <property type="entry name" value="Multidrug resistance efflux transporter EmrE"/>
    <property type="match status" value="2"/>
</dbReference>
<dbReference type="PANTHER" id="PTHR22911">
    <property type="entry name" value="ACYL-MALONYL CONDENSING ENZYME-RELATED"/>
    <property type="match status" value="1"/>
</dbReference>
<dbReference type="HOGENOM" id="CLU_058789_2_0_3"/>
<sequence length="304" mass="31986">MFLNFPMTNFNGELAALGAAFLWALSAVIYAHLGQKVSPLALNLSKGVIAIALIALTLIVQGNYWPADMNGVALGCLLLSGVVGIGLGDTFYFEALNHLGARRTLLLEALAPPLSAFIALVFLREALSLGAWMGIFLTVLGVSWVISERVPGTTVNAENPLRGVGFALVSALAQASGAVLSRAALADTAISPLWSTLLRLMGCVVVLLLWIPFKQGSQAAFKPLQSKQLLGIIIITALFSTYLGIMLQQTALKYTATGIAQALLSTSPLFVLPMTISMGEIVSPRAFLGVLVALGGIGLLFGYQ</sequence>
<keyword evidence="2" id="KW-0472">Membrane</keyword>
<keyword evidence="5" id="KW-1185">Reference proteome</keyword>
<feature type="domain" description="EamA" evidence="3">
    <location>
        <begin position="162"/>
        <end position="301"/>
    </location>
</feature>
<dbReference type="InterPro" id="IPR037185">
    <property type="entry name" value="EmrE-like"/>
</dbReference>
<dbReference type="KEGG" id="mic:Mic7113_5138"/>
<feature type="transmembrane region" description="Helical" evidence="2">
    <location>
        <begin position="286"/>
        <end position="303"/>
    </location>
</feature>
<dbReference type="InterPro" id="IPR000620">
    <property type="entry name" value="EamA_dom"/>
</dbReference>
<accession>K9WLZ1</accession>